<dbReference type="PANTHER" id="PTHR42928:SF5">
    <property type="entry name" value="BLR1237 PROTEIN"/>
    <property type="match status" value="1"/>
</dbReference>
<dbReference type="Gene3D" id="3.40.190.150">
    <property type="entry name" value="Bordetella uptake gene, domain 1"/>
    <property type="match status" value="1"/>
</dbReference>
<name>A0ABS9A9I2_9GAMM</name>
<evidence type="ECO:0000313" key="3">
    <source>
        <dbReference type="EMBL" id="MCE8018576.1"/>
    </source>
</evidence>
<dbReference type="Gene3D" id="3.40.190.10">
    <property type="entry name" value="Periplasmic binding protein-like II"/>
    <property type="match status" value="1"/>
</dbReference>
<evidence type="ECO:0000256" key="1">
    <source>
        <dbReference type="ARBA" id="ARBA00006987"/>
    </source>
</evidence>
<dbReference type="Proteomes" id="UP001320122">
    <property type="component" value="Unassembled WGS sequence"/>
</dbReference>
<dbReference type="EMBL" id="JABFTT010000001">
    <property type="protein sequence ID" value="MCE8018576.1"/>
    <property type="molecule type" value="Genomic_DNA"/>
</dbReference>
<feature type="signal peptide" evidence="2">
    <location>
        <begin position="1"/>
        <end position="32"/>
    </location>
</feature>
<dbReference type="InterPro" id="IPR042100">
    <property type="entry name" value="Bug_dom1"/>
</dbReference>
<dbReference type="Pfam" id="PF03401">
    <property type="entry name" value="TctC"/>
    <property type="match status" value="1"/>
</dbReference>
<dbReference type="PANTHER" id="PTHR42928">
    <property type="entry name" value="TRICARBOXYLATE-BINDING PROTEIN"/>
    <property type="match status" value="1"/>
</dbReference>
<dbReference type="CDD" id="cd07012">
    <property type="entry name" value="PBP2_Bug_TTT"/>
    <property type="match status" value="1"/>
</dbReference>
<gene>
    <name evidence="3" type="ORF">HOP51_00385</name>
</gene>
<feature type="chain" id="PRO_5045605411" evidence="2">
    <location>
        <begin position="33"/>
        <end position="329"/>
    </location>
</feature>
<evidence type="ECO:0000256" key="2">
    <source>
        <dbReference type="SAM" id="SignalP"/>
    </source>
</evidence>
<organism evidence="3 4">
    <name type="scientific">Billgrantia zhangzhouensis</name>
    <dbReference type="NCBI Taxonomy" id="2733481"/>
    <lineage>
        <taxon>Bacteria</taxon>
        <taxon>Pseudomonadati</taxon>
        <taxon>Pseudomonadota</taxon>
        <taxon>Gammaproteobacteria</taxon>
        <taxon>Oceanospirillales</taxon>
        <taxon>Halomonadaceae</taxon>
        <taxon>Billgrantia</taxon>
    </lineage>
</organism>
<accession>A0ABS9A9I2</accession>
<evidence type="ECO:0000313" key="4">
    <source>
        <dbReference type="Proteomes" id="UP001320122"/>
    </source>
</evidence>
<proteinExistence type="inferred from homology"/>
<protein>
    <submittedName>
        <fullName evidence="3">Tripartite tricarboxylate transporter substrate binding protein</fullName>
    </submittedName>
</protein>
<keyword evidence="4" id="KW-1185">Reference proteome</keyword>
<dbReference type="InterPro" id="IPR005064">
    <property type="entry name" value="BUG"/>
</dbReference>
<comment type="similarity">
    <text evidence="1">Belongs to the UPF0065 (bug) family.</text>
</comment>
<sequence>MPVKLNRHNYKSKILGAAVGFGLVLALQPAFAQSEDYPSKPVNYIIVFNAGGASDIAARMQQKYFEEENGMPAVVQYMPGGGGAQGWSRLNNMEPDGYTIMGTNLPHNVLQPMAGDVGYETEDITTVNFFQYTPNIIAVAADSEFETLQQLIDHAKENPGAVTFSGSGSRSGDEVMKARFDQISGVTTTYIPFSGTSPASAALLGHQVTASVTYTTEAVNQSDNIRVLAVAAEERLSSLPDAPTFKELGFDLVGGAYRGVGVPKDTPEELRQAVSDAISRISANAKFRSEMSEAGFVPIDIPYSKVEAFIVDQKEIYQSVEEPLGLTSN</sequence>
<dbReference type="PIRSF" id="PIRSF017082">
    <property type="entry name" value="YflP"/>
    <property type="match status" value="1"/>
</dbReference>
<reference evidence="3 4" key="1">
    <citation type="journal article" date="2021" name="Front. Microbiol.">
        <title>Aerobic Denitrification and Heterotrophic Sulfur Oxidation in the Genus Halomonas Revealed by Six Novel Species Characterizations and Genome-Based Analysis.</title>
        <authorList>
            <person name="Wang L."/>
            <person name="Shao Z."/>
        </authorList>
    </citation>
    <scope>NUCLEOTIDE SEQUENCE [LARGE SCALE GENOMIC DNA]</scope>
    <source>
        <strain evidence="3 4">MCCC 1A11036</strain>
    </source>
</reference>
<keyword evidence="2" id="KW-0732">Signal</keyword>
<dbReference type="SUPFAM" id="SSF53850">
    <property type="entry name" value="Periplasmic binding protein-like II"/>
    <property type="match status" value="1"/>
</dbReference>
<comment type="caution">
    <text evidence="3">The sequence shown here is derived from an EMBL/GenBank/DDBJ whole genome shotgun (WGS) entry which is preliminary data.</text>
</comment>
<dbReference type="RefSeq" id="WP_234271976.1">
    <property type="nucleotide sequence ID" value="NZ_JABFTT010000001.1"/>
</dbReference>